<evidence type="ECO:0000313" key="3">
    <source>
        <dbReference type="Proteomes" id="UP000299102"/>
    </source>
</evidence>
<comment type="caution">
    <text evidence="2">The sequence shown here is derived from an EMBL/GenBank/DDBJ whole genome shotgun (WGS) entry which is preliminary data.</text>
</comment>
<organism evidence="2 3">
    <name type="scientific">Eumeta variegata</name>
    <name type="common">Bagworm moth</name>
    <name type="synonym">Eumeta japonica</name>
    <dbReference type="NCBI Taxonomy" id="151549"/>
    <lineage>
        <taxon>Eukaryota</taxon>
        <taxon>Metazoa</taxon>
        <taxon>Ecdysozoa</taxon>
        <taxon>Arthropoda</taxon>
        <taxon>Hexapoda</taxon>
        <taxon>Insecta</taxon>
        <taxon>Pterygota</taxon>
        <taxon>Neoptera</taxon>
        <taxon>Endopterygota</taxon>
        <taxon>Lepidoptera</taxon>
        <taxon>Glossata</taxon>
        <taxon>Ditrysia</taxon>
        <taxon>Tineoidea</taxon>
        <taxon>Psychidae</taxon>
        <taxon>Oiketicinae</taxon>
        <taxon>Eumeta</taxon>
    </lineage>
</organism>
<evidence type="ECO:0000313" key="2">
    <source>
        <dbReference type="EMBL" id="GBP24628.1"/>
    </source>
</evidence>
<keyword evidence="3" id="KW-1185">Reference proteome</keyword>
<accession>A0A4C1UE27</accession>
<gene>
    <name evidence="2" type="ORF">EVAR_15834_1</name>
</gene>
<feature type="region of interest" description="Disordered" evidence="1">
    <location>
        <begin position="34"/>
        <end position="53"/>
    </location>
</feature>
<dbReference type="EMBL" id="BGZK01000164">
    <property type="protein sequence ID" value="GBP24628.1"/>
    <property type="molecule type" value="Genomic_DNA"/>
</dbReference>
<protein>
    <submittedName>
        <fullName evidence="2">Uncharacterized protein</fullName>
    </submittedName>
</protein>
<name>A0A4C1UE27_EUMVA</name>
<evidence type="ECO:0000256" key="1">
    <source>
        <dbReference type="SAM" id="MobiDB-lite"/>
    </source>
</evidence>
<feature type="region of interest" description="Disordered" evidence="1">
    <location>
        <begin position="1"/>
        <end position="27"/>
    </location>
</feature>
<proteinExistence type="predicted"/>
<dbReference type="Proteomes" id="UP000299102">
    <property type="component" value="Unassembled WGS sequence"/>
</dbReference>
<reference evidence="2 3" key="1">
    <citation type="journal article" date="2019" name="Commun. Biol.">
        <title>The bagworm genome reveals a unique fibroin gene that provides high tensile strength.</title>
        <authorList>
            <person name="Kono N."/>
            <person name="Nakamura H."/>
            <person name="Ohtoshi R."/>
            <person name="Tomita M."/>
            <person name="Numata K."/>
            <person name="Arakawa K."/>
        </authorList>
    </citation>
    <scope>NUCLEOTIDE SEQUENCE [LARGE SCALE GENOMIC DNA]</scope>
</reference>
<dbReference type="AlphaFoldDB" id="A0A4C1UE27"/>
<sequence>MVVNNSNTHRTSDKGLPNRNRSIAEYTYGRSDSQVKLRSRVTPKSAVDRDENNLGSGSWWRKRRVKYGGSHSILVYAGEVADGS</sequence>